<evidence type="ECO:0000313" key="2">
    <source>
        <dbReference type="EMBL" id="UQX12775.1"/>
    </source>
</evidence>
<dbReference type="PANTHER" id="PTHR39339">
    <property type="entry name" value="SLR1444 PROTEIN"/>
    <property type="match status" value="1"/>
</dbReference>
<gene>
    <name evidence="2" type="ORF">M5I08_11820</name>
</gene>
<dbReference type="Proteomes" id="UP001056610">
    <property type="component" value="Chromosome"/>
</dbReference>
<keyword evidence="3" id="KW-1185">Reference proteome</keyword>
<feature type="domain" description="CHAD" evidence="1">
    <location>
        <begin position="209"/>
        <end position="501"/>
    </location>
</feature>
<sequence>MPREGTPLGKVSRAFSKRGAVDVEALQAALRPKFALAPGSQRSVSRTWLDTFDWRLHSAGLSLEHVDDGPLILQFPDGSRLQGPRPRKWPALLPDLPAGRLRDALAPIISVRALLPVVTVRRAAQESRVLNADGKTVARILTESADDGVSHLQVQPLRGYDVDGDRIARLMSGVDGITAAATTPYGDALALASRSPGDRAQNRATSLRPETPARVAIADMLGQFAAVIDDNVAGTIAAIDTEFLHELRVAVRRTRSILKLAGDVLPANMAERFQPEFRWLGDLTTPVRDLDVYLLELDGMAAGLASADPRDLDPFRSFLVRHRANERRRLVRGLRSQRFQQLMSDWPVALTQVTTQANGGPAVGALARQRIDRAFRIVVRRGTRITADSPSEQVHELRKRCKELRYLLEVFRPLCADTPYRPLIKELKALQDTLGDFQDGEVQREAVRDFAAAMMEQGAAPPATVLAMGELAAQLDAHQLNARGALVGRLKPFLANENRARVKALVR</sequence>
<evidence type="ECO:0000313" key="3">
    <source>
        <dbReference type="Proteomes" id="UP001056610"/>
    </source>
</evidence>
<dbReference type="Pfam" id="PF05235">
    <property type="entry name" value="CHAD"/>
    <property type="match status" value="1"/>
</dbReference>
<dbReference type="SMART" id="SM00880">
    <property type="entry name" value="CHAD"/>
    <property type="match status" value="1"/>
</dbReference>
<dbReference type="RefSeq" id="WP_249763267.1">
    <property type="nucleotide sequence ID" value="NZ_CP097320.1"/>
</dbReference>
<dbReference type="Gene3D" id="1.40.20.10">
    <property type="entry name" value="CHAD domain"/>
    <property type="match status" value="1"/>
</dbReference>
<organism evidence="2 3">
    <name type="scientific">Candidatus Mycobacterium methanotrophicum</name>
    <dbReference type="NCBI Taxonomy" id="2943498"/>
    <lineage>
        <taxon>Bacteria</taxon>
        <taxon>Bacillati</taxon>
        <taxon>Actinomycetota</taxon>
        <taxon>Actinomycetes</taxon>
        <taxon>Mycobacteriales</taxon>
        <taxon>Mycobacteriaceae</taxon>
        <taxon>Mycobacterium</taxon>
    </lineage>
</organism>
<dbReference type="InterPro" id="IPR007899">
    <property type="entry name" value="CHAD_dom"/>
</dbReference>
<dbReference type="PANTHER" id="PTHR39339:SF1">
    <property type="entry name" value="CHAD DOMAIN-CONTAINING PROTEIN"/>
    <property type="match status" value="1"/>
</dbReference>
<dbReference type="PROSITE" id="PS51708">
    <property type="entry name" value="CHAD"/>
    <property type="match status" value="1"/>
</dbReference>
<accession>A0ABY4QT08</accession>
<reference evidence="2" key="1">
    <citation type="submission" date="2022-05" db="EMBL/GenBank/DDBJ databases">
        <title>A methanotrophic Mycobacterium dominates a cave microbial ecosystem.</title>
        <authorList>
            <person name="Van Spanning R.J.M."/>
            <person name="Guan Q."/>
            <person name="Melkonian C."/>
            <person name="Gallant J."/>
            <person name="Polerecky L."/>
            <person name="Flot J.-F."/>
            <person name="Brandt B.W."/>
            <person name="Braster M."/>
            <person name="Iturbe Espinoza P."/>
            <person name="Aerts J."/>
            <person name="Meima-Franke M."/>
            <person name="Piersma S.R."/>
            <person name="Bunduc C."/>
            <person name="Ummels R."/>
            <person name="Pain A."/>
            <person name="Fleming E.J."/>
            <person name="van der Wel N."/>
            <person name="Gherman V.D."/>
            <person name="Sarbu S.M."/>
            <person name="Bodelier P.L.E."/>
            <person name="Bitter W."/>
        </authorList>
    </citation>
    <scope>NUCLEOTIDE SEQUENCE</scope>
    <source>
        <strain evidence="2">Sulfur Cave</strain>
    </source>
</reference>
<dbReference type="InterPro" id="IPR038186">
    <property type="entry name" value="CHAD_dom_sf"/>
</dbReference>
<name>A0ABY4QT08_9MYCO</name>
<evidence type="ECO:0000259" key="1">
    <source>
        <dbReference type="PROSITE" id="PS51708"/>
    </source>
</evidence>
<proteinExistence type="predicted"/>
<protein>
    <submittedName>
        <fullName evidence="2">CHAD domain-containing protein</fullName>
    </submittedName>
</protein>
<dbReference type="EMBL" id="CP097320">
    <property type="protein sequence ID" value="UQX12775.1"/>
    <property type="molecule type" value="Genomic_DNA"/>
</dbReference>